<dbReference type="RefSeq" id="WP_133583135.1">
    <property type="nucleotide sequence ID" value="NZ_SNYV01000011.1"/>
</dbReference>
<dbReference type="EMBL" id="SNYV01000011">
    <property type="protein sequence ID" value="TDQ79334.1"/>
    <property type="molecule type" value="Genomic_DNA"/>
</dbReference>
<feature type="signal peptide" evidence="1">
    <location>
        <begin position="1"/>
        <end position="19"/>
    </location>
</feature>
<organism evidence="2 3">
    <name type="scientific">Sphingobacterium yanglingense</name>
    <dbReference type="NCBI Taxonomy" id="1437280"/>
    <lineage>
        <taxon>Bacteria</taxon>
        <taxon>Pseudomonadati</taxon>
        <taxon>Bacteroidota</taxon>
        <taxon>Sphingobacteriia</taxon>
        <taxon>Sphingobacteriales</taxon>
        <taxon>Sphingobacteriaceae</taxon>
        <taxon>Sphingobacterium</taxon>
    </lineage>
</organism>
<keyword evidence="1" id="KW-0732">Signal</keyword>
<dbReference type="OrthoDB" id="793378at2"/>
<keyword evidence="3" id="KW-1185">Reference proteome</keyword>
<feature type="chain" id="PRO_5020853594" description="Lipoprotein" evidence="1">
    <location>
        <begin position="20"/>
        <end position="227"/>
    </location>
</feature>
<sequence>MRKLIVSIFTILVITSFHSCSFATKEDKSPEVSTLEELITANKVVQVEERDSTVMHTLAMLDDSLYYSKRQLYIYQSSATGIGKKDSSKYTVKNEIRLKNVYNGKIYLSDTVSSASAILMDRNHNIILNNVFYEAPSYLTKRLVDSADMGNGFVAIEQQAVSLGKELPEFDESIVYKWTNGRLPSMHKMFYYELEGQKFKSIGSECYRINSNPKYFYQARFGILKMK</sequence>
<proteinExistence type="predicted"/>
<dbReference type="AlphaFoldDB" id="A0A4R6WGU4"/>
<protein>
    <recommendedName>
        <fullName evidence="4">Lipoprotein</fullName>
    </recommendedName>
</protein>
<dbReference type="Proteomes" id="UP000295292">
    <property type="component" value="Unassembled WGS sequence"/>
</dbReference>
<evidence type="ECO:0008006" key="4">
    <source>
        <dbReference type="Google" id="ProtNLM"/>
    </source>
</evidence>
<evidence type="ECO:0000313" key="2">
    <source>
        <dbReference type="EMBL" id="TDQ79334.1"/>
    </source>
</evidence>
<reference evidence="2 3" key="1">
    <citation type="submission" date="2019-03" db="EMBL/GenBank/DDBJ databases">
        <title>Genomic Encyclopedia of Archaeal and Bacterial Type Strains, Phase II (KMG-II): from individual species to whole genera.</title>
        <authorList>
            <person name="Goeker M."/>
        </authorList>
    </citation>
    <scope>NUCLEOTIDE SEQUENCE [LARGE SCALE GENOMIC DNA]</scope>
    <source>
        <strain evidence="2 3">DSM 28353</strain>
    </source>
</reference>
<accession>A0A4R6WGU4</accession>
<comment type="caution">
    <text evidence="2">The sequence shown here is derived from an EMBL/GenBank/DDBJ whole genome shotgun (WGS) entry which is preliminary data.</text>
</comment>
<evidence type="ECO:0000256" key="1">
    <source>
        <dbReference type="SAM" id="SignalP"/>
    </source>
</evidence>
<name>A0A4R6WGU4_9SPHI</name>
<gene>
    <name evidence="2" type="ORF">CLV99_0770</name>
</gene>
<evidence type="ECO:0000313" key="3">
    <source>
        <dbReference type="Proteomes" id="UP000295292"/>
    </source>
</evidence>